<keyword evidence="1" id="KW-0853">WD repeat</keyword>
<dbReference type="Gene3D" id="1.25.10.10">
    <property type="entry name" value="Leucine-rich Repeat Variant"/>
    <property type="match status" value="1"/>
</dbReference>
<reference evidence="6" key="1">
    <citation type="submission" date="2022-08" db="EMBL/GenBank/DDBJ databases">
        <title>Novel sulfate-reducing endosymbionts in the free-living metamonad Anaeramoeba.</title>
        <authorList>
            <person name="Jerlstrom-Hultqvist J."/>
            <person name="Cepicka I."/>
            <person name="Gallot-Lavallee L."/>
            <person name="Salas-Leiva D."/>
            <person name="Curtis B.A."/>
            <person name="Zahonova K."/>
            <person name="Pipaliya S."/>
            <person name="Dacks J."/>
            <person name="Roger A.J."/>
        </authorList>
    </citation>
    <scope>NUCLEOTIDE SEQUENCE</scope>
    <source>
        <strain evidence="6">Schooner1</strain>
    </source>
</reference>
<feature type="compositionally biased region" description="Basic and acidic residues" evidence="3">
    <location>
        <begin position="987"/>
        <end position="1009"/>
    </location>
</feature>
<feature type="transmembrane region" description="Helical" evidence="4">
    <location>
        <begin position="1678"/>
        <end position="1696"/>
    </location>
</feature>
<dbReference type="EMBL" id="JAOAOG010000093">
    <property type="protein sequence ID" value="KAJ6249760.1"/>
    <property type="molecule type" value="Genomic_DNA"/>
</dbReference>
<evidence type="ECO:0000256" key="1">
    <source>
        <dbReference type="ARBA" id="ARBA00022574"/>
    </source>
</evidence>
<comment type="caution">
    <text evidence="6">The sequence shown here is derived from an EMBL/GenBank/DDBJ whole genome shotgun (WGS) entry which is preliminary data.</text>
</comment>
<feature type="region of interest" description="Disordered" evidence="3">
    <location>
        <begin position="1"/>
        <end position="28"/>
    </location>
</feature>
<keyword evidence="2" id="KW-0677">Repeat</keyword>
<feature type="compositionally biased region" description="Basic and acidic residues" evidence="3">
    <location>
        <begin position="944"/>
        <end position="953"/>
    </location>
</feature>
<dbReference type="InterPro" id="IPR016024">
    <property type="entry name" value="ARM-type_fold"/>
</dbReference>
<dbReference type="InterPro" id="IPR000357">
    <property type="entry name" value="HEAT"/>
</dbReference>
<protein>
    <submittedName>
        <fullName evidence="6">Regulatory-associated protein of mtor</fullName>
    </submittedName>
</protein>
<feature type="compositionally biased region" description="Low complexity" evidence="3">
    <location>
        <begin position="1019"/>
        <end position="1031"/>
    </location>
</feature>
<keyword evidence="4" id="KW-0812">Transmembrane</keyword>
<feature type="compositionally biased region" description="Low complexity" evidence="3">
    <location>
        <begin position="956"/>
        <end position="986"/>
    </location>
</feature>
<evidence type="ECO:0000259" key="5">
    <source>
        <dbReference type="SMART" id="SM01302"/>
    </source>
</evidence>
<feature type="compositionally biased region" description="Basic residues" evidence="3">
    <location>
        <begin position="221"/>
        <end position="231"/>
    </location>
</feature>
<evidence type="ECO:0000313" key="7">
    <source>
        <dbReference type="Proteomes" id="UP001150062"/>
    </source>
</evidence>
<keyword evidence="7" id="KW-1185">Reference proteome</keyword>
<sequence>MDSRNILPKEPQKTKEKEKSNQKENVNTNFSTQQLLQQTYFTGPLFGYSTLIFRTSFKEEEWKTQIRTRTVLGILCACLNIGINPPGVVKPDPCATLEGWVEPKKYPKKVALNMVGKNLEKQFSKCEPRSKYKQCLDPPVKKLKLVCKSGRKYALSERILFYYNGHGVPKPTKNGEIWVFNQQFTQYIPVTIQELKLWLGSPSIYVFDCNEAGILAPRFEKKPKNKQRKRSQQITATSTTTTSTGSNTSNESSTDSSTYEKSKLKSRSRSRSSSEDKKEKKPSQKKKKKKKRMRRNLYKLNPNSKKMKTATLNDYKNKKKQNEKENKSQKPIKTIALFSCLAYEYLPTDPNMPADLFTSCLTTPIKTALRWHICSKFSSNTLLGNIDFDFIEKIPGKLNDRRTILGELNWIFTTIADTIAWNILPNELFRQLYRQDLMIATLFRNFLLAERIMKSYNCTPFTIPSIPETYKHDLWNNWDCVLDLCLSRLRSNSNQLLTTKNELFLNLSDRQKRNKSLGKKMKNKINGKGNEKINERQNEKAFGSKKKMKMKMKMKMKNGENEKKEKNDNHNTTNIQNNTYFFDDQLTSFEVWLNSGRNKVTGISILPILLQVLLSQNHRSRALILLARFLDLGPWAIGKALNVGIYPYLLRLLKSPGSELRTVLLFIWGKILCVDRTCQTNLLIEESFLYFLKVIASNNNNITYELHSISAFILSLFQDNFEKAKLACHKCNIIEIVKPRINSQECNVRRNSLLCLAKYWEDYEIGQKLAISQLDLIQLLIQRLKDPYPQVRASAIFALSTLINQNEKNEKNEKNVKNEKNEKNEKIEKNEENEKNKKLNFNLVIGLIIMKYCLRDMSILVRYECLIVLIKLIIIFEQPMIKFLKKLRQLKKDLNLKEQLFFAKQRFKFFKIIGLLENKNKTNILKTHLKKKKNSSNSKTNPKTVERKVKEKMMMNNEIIGNNNNNNNNNNNENNNENNNNNNNNNESKKKDDETVNNNDKDKNNEVEKQKKKQKQKQNQKQNLKQNLKQKQNQKHKQKQKQKEIEFEKCKNNLDLLISNCFWNCLLKLCNDSYPILKYLSAEITKHFLFFWDKYRNKINYNNFSQEFSILFQKLNDNQMNNNLNQDNMMENSFKLHNIKNFTQSRYNFTIQEILFNSPFEREYKKLKQNKNKNKNKNIKKVDKEQLKKLDQIENLSNRSTKKKKKKEKPLVKQSKGREDLVSLINVAKDSGKKKQSLLLRENKKAKKKKKKKEKEKEKEKEKKTKICLNNLLKINYSKIFLFCINEYLKPLICIEENDDEIENLEYELPSEDSIIIKEKLNFSNIIEQNKNYRSSPIFSNTSTVINLVMNQQNFGKKYDFLKYKKNNLDKLKQGNNKIFFNNPYKNEEGKLIDSYNGEGKLNFNQKNKEIGLKDRMKKKNDLAFHQMGQQQKQTQIHDGDGSGGGDGGDDDDEVGDNVDEELQFPQRKQQQQQQQQEQEQEQQKKQNQQGKTQQQNISPHYKYHQKKWKKQIIKKTKNVAASMIPQINTNTIQFNQQVKFIPSVLNNLDDFVFHNFDSLVYCTNGNKEIAICDLEDGSGKVIGKIGKRSLKKANNNKKKSKKKHKKITSIELINQENDLMLLAAHDDGVIKVFSNEMISPNPIKSIDIIAVNIHTKVHFISIVTIIIISCEYNGNTIAIIFIVAFVVIIIIVVFIN</sequence>
<dbReference type="Pfam" id="PF14538">
    <property type="entry name" value="Raptor_N"/>
    <property type="match status" value="1"/>
</dbReference>
<dbReference type="Pfam" id="PF02985">
    <property type="entry name" value="HEAT"/>
    <property type="match status" value="1"/>
</dbReference>
<dbReference type="Proteomes" id="UP001150062">
    <property type="component" value="Unassembled WGS sequence"/>
</dbReference>
<name>A0ABQ8YZ68_9EUKA</name>
<feature type="compositionally biased region" description="Basic and acidic residues" evidence="3">
    <location>
        <begin position="272"/>
        <end position="282"/>
    </location>
</feature>
<feature type="compositionally biased region" description="Basic residues" evidence="3">
    <location>
        <begin position="1244"/>
        <end position="1254"/>
    </location>
</feature>
<feature type="compositionally biased region" description="Acidic residues" evidence="3">
    <location>
        <begin position="1448"/>
        <end position="1463"/>
    </location>
</feature>
<dbReference type="InterPro" id="IPR036322">
    <property type="entry name" value="WD40_repeat_dom_sf"/>
</dbReference>
<accession>A0ABQ8YZ68</accession>
<feature type="region of interest" description="Disordered" evidence="3">
    <location>
        <begin position="926"/>
        <end position="1041"/>
    </location>
</feature>
<dbReference type="PANTHER" id="PTHR12848:SF16">
    <property type="entry name" value="REGULATORY-ASSOCIATED PROTEIN OF MTOR"/>
    <property type="match status" value="1"/>
</dbReference>
<proteinExistence type="predicted"/>
<keyword evidence="4" id="KW-0472">Membrane</keyword>
<feature type="compositionally biased region" description="Low complexity" evidence="3">
    <location>
        <begin position="1464"/>
        <end position="1478"/>
    </location>
</feature>
<dbReference type="InterPro" id="IPR004083">
    <property type="entry name" value="Raptor"/>
</dbReference>
<dbReference type="InterPro" id="IPR029347">
    <property type="entry name" value="Raptor_N"/>
</dbReference>
<keyword evidence="4" id="KW-1133">Transmembrane helix</keyword>
<dbReference type="InterPro" id="IPR011989">
    <property type="entry name" value="ARM-like"/>
</dbReference>
<dbReference type="SUPFAM" id="SSF48371">
    <property type="entry name" value="ARM repeat"/>
    <property type="match status" value="1"/>
</dbReference>
<feature type="region of interest" description="Disordered" evidence="3">
    <location>
        <begin position="1427"/>
        <end position="1507"/>
    </location>
</feature>
<evidence type="ECO:0000256" key="4">
    <source>
        <dbReference type="SAM" id="Phobius"/>
    </source>
</evidence>
<dbReference type="PANTHER" id="PTHR12848">
    <property type="entry name" value="REGULATORY-ASSOCIATED PROTEIN OF MTOR"/>
    <property type="match status" value="1"/>
</dbReference>
<feature type="compositionally biased region" description="Basic and acidic residues" evidence="3">
    <location>
        <begin position="10"/>
        <end position="22"/>
    </location>
</feature>
<gene>
    <name evidence="6" type="ORF">M0813_16747</name>
</gene>
<dbReference type="PRINTS" id="PR01547">
    <property type="entry name" value="YEAST176DUF"/>
</dbReference>
<organism evidence="6 7">
    <name type="scientific">Anaeramoeba flamelloides</name>
    <dbReference type="NCBI Taxonomy" id="1746091"/>
    <lineage>
        <taxon>Eukaryota</taxon>
        <taxon>Metamonada</taxon>
        <taxon>Anaeramoebidae</taxon>
        <taxon>Anaeramoeba</taxon>
    </lineage>
</organism>
<feature type="region of interest" description="Disordered" evidence="3">
    <location>
        <begin position="810"/>
        <end position="829"/>
    </location>
</feature>
<feature type="region of interest" description="Disordered" evidence="3">
    <location>
        <begin position="220"/>
        <end position="328"/>
    </location>
</feature>
<evidence type="ECO:0000256" key="3">
    <source>
        <dbReference type="SAM" id="MobiDB-lite"/>
    </source>
</evidence>
<dbReference type="SUPFAM" id="SSF50978">
    <property type="entry name" value="WD40 repeat-like"/>
    <property type="match status" value="1"/>
</dbReference>
<evidence type="ECO:0000313" key="6">
    <source>
        <dbReference type="EMBL" id="KAJ6249760.1"/>
    </source>
</evidence>
<feature type="region of interest" description="Disordered" evidence="3">
    <location>
        <begin position="1233"/>
        <end position="1261"/>
    </location>
</feature>
<evidence type="ECO:0000256" key="2">
    <source>
        <dbReference type="ARBA" id="ARBA00022737"/>
    </source>
</evidence>
<feature type="compositionally biased region" description="Basic residues" evidence="3">
    <location>
        <begin position="283"/>
        <end position="297"/>
    </location>
</feature>
<feature type="compositionally biased region" description="Low complexity" evidence="3">
    <location>
        <begin position="235"/>
        <end position="257"/>
    </location>
</feature>
<feature type="domain" description="Raptor N-terminal CASPase-like" evidence="5">
    <location>
        <begin position="67"/>
        <end position="220"/>
    </location>
</feature>
<feature type="compositionally biased region" description="Low complexity" evidence="3">
    <location>
        <begin position="1486"/>
        <end position="1496"/>
    </location>
</feature>
<dbReference type="SMART" id="SM01302">
    <property type="entry name" value="Raptor_N"/>
    <property type="match status" value="1"/>
</dbReference>
<feature type="region of interest" description="Disordered" evidence="3">
    <location>
        <begin position="1193"/>
        <end position="1215"/>
    </location>
</feature>